<dbReference type="EMBL" id="JAPDRQ010000081">
    <property type="protein sequence ID" value="KAJ9656261.1"/>
    <property type="molecule type" value="Genomic_DNA"/>
</dbReference>
<reference evidence="1" key="1">
    <citation type="submission" date="2022-10" db="EMBL/GenBank/DDBJ databases">
        <title>Culturing micro-colonial fungi from biological soil crusts in the Mojave desert and describing Neophaeococcomyces mojavensis, and introducing the new genera and species Taxawa tesnikishii.</title>
        <authorList>
            <person name="Kurbessoian T."/>
            <person name="Stajich J.E."/>
        </authorList>
    </citation>
    <scope>NUCLEOTIDE SEQUENCE</scope>
    <source>
        <strain evidence="1">JES_112</strain>
    </source>
</reference>
<dbReference type="Proteomes" id="UP001172386">
    <property type="component" value="Unassembled WGS sequence"/>
</dbReference>
<evidence type="ECO:0000313" key="2">
    <source>
        <dbReference type="Proteomes" id="UP001172386"/>
    </source>
</evidence>
<evidence type="ECO:0000313" key="1">
    <source>
        <dbReference type="EMBL" id="KAJ9656261.1"/>
    </source>
</evidence>
<comment type="caution">
    <text evidence="1">The sequence shown here is derived from an EMBL/GenBank/DDBJ whole genome shotgun (WGS) entry which is preliminary data.</text>
</comment>
<organism evidence="1 2">
    <name type="scientific">Neophaeococcomyces mojaviensis</name>
    <dbReference type="NCBI Taxonomy" id="3383035"/>
    <lineage>
        <taxon>Eukaryota</taxon>
        <taxon>Fungi</taxon>
        <taxon>Dikarya</taxon>
        <taxon>Ascomycota</taxon>
        <taxon>Pezizomycotina</taxon>
        <taxon>Eurotiomycetes</taxon>
        <taxon>Chaetothyriomycetidae</taxon>
        <taxon>Chaetothyriales</taxon>
        <taxon>Chaetothyriales incertae sedis</taxon>
        <taxon>Neophaeococcomyces</taxon>
    </lineage>
</organism>
<proteinExistence type="predicted"/>
<protein>
    <submittedName>
        <fullName evidence="1">FG-nucleoporin nsp1</fullName>
    </submittedName>
</protein>
<accession>A0ACC3A709</accession>
<gene>
    <name evidence="1" type="primary">NSP1</name>
    <name evidence="1" type="ORF">H2198_005112</name>
</gene>
<keyword evidence="2" id="KW-1185">Reference proteome</keyword>
<name>A0ACC3A709_9EURO</name>
<sequence>MFGASTGGSSQPQSGTAPTFSFGKPAAATTTTSSLTQQPATQTTTPQGGAGLFSNPNKPSGGSIFSNPAQTADASSKAGEFKGFSFQKPAESAQQTPSTGFSFTQPKKDDKPAPSTASTPSFSFPTGTSSPLASAQTQTTQPTSTNPNPFAQQSTTSQPKPSLFSPSAAPSSSSNFFAKPAIPASASTEAPKTGGFTFPSLGSATPASTGTQSSTTPAPAKPLFPTLGGNTPASSAATTSTPTAPTAATPSLFNLGGATTTSATPATAAPAPLFNLGGATTTSATPATTAPKPLFNLGGGATTTPPAAAPTTTTTAPASTTTSTAPSGLAAFSLNASTAGPTAPVQSRLRNKTMDEILTRWASDLTRYTKEFKTHAETIAHWDQIIVDNSAKIDKLYVKTRTCEKQTMSVEMQLSAVENQQNELEAWLNKYENDIDEMLAKDGSQTEPGGPDQERERTYQLAERLGERLDDMERDLQSMVEEVNAANASLGKNGKADEPITQIVKILNSHLSQLQAIDQGTTALQAKVAAAQKAAGGMSYLNGSLNGDNQAAVDGFYRSFMGRR</sequence>